<dbReference type="AlphaFoldDB" id="A0A318N045"/>
<dbReference type="RefSeq" id="WP_110438228.1">
    <property type="nucleotide sequence ID" value="NZ_CP046393.1"/>
</dbReference>
<dbReference type="Gene3D" id="2.70.98.10">
    <property type="match status" value="1"/>
</dbReference>
<keyword evidence="2" id="KW-1185">Reference proteome</keyword>
<sequence length="295" mass="34150">MLEIKAGNNRIGIYPSLGGAIAYWLRKDLLIFYPVERSPLTRHSDQIIAAYPMLPYSNRIANGKFKFNNSVYQLTPNASNGKDSIHGNAWQRSWDLESFTENSVVLTLNYNPDKGSQKEWPYAYFARLRYCVYESGLFIQMSCKNTDICKQPIGMGFHPYLPRRNLVEIGFSAPSVWNNGPDGLPEGRMLNEDQWNFDQMRILKQDDFLDNCYVNWDREAFIRWKYSNSFLTVSASVIFRHFVVYTPPDQSFFTMEPATNMNNAINMPEISDRGLFILKPGQILKGRIFYSFMGI</sequence>
<comment type="caution">
    <text evidence="1">The sequence shown here is derived from an EMBL/GenBank/DDBJ whole genome shotgun (WGS) entry which is preliminary data.</text>
</comment>
<evidence type="ECO:0000313" key="2">
    <source>
        <dbReference type="Proteomes" id="UP000247565"/>
    </source>
</evidence>
<dbReference type="GO" id="GO:0016853">
    <property type="term" value="F:isomerase activity"/>
    <property type="evidence" value="ECO:0007669"/>
    <property type="project" value="InterPro"/>
</dbReference>
<gene>
    <name evidence="1" type="ORF">DK869_01475</name>
</gene>
<dbReference type="InterPro" id="IPR008183">
    <property type="entry name" value="Aldose_1/G6P_1-epimerase"/>
</dbReference>
<dbReference type="Proteomes" id="UP000247565">
    <property type="component" value="Unassembled WGS sequence"/>
</dbReference>
<dbReference type="Pfam" id="PF01263">
    <property type="entry name" value="Aldose_epim"/>
    <property type="match status" value="1"/>
</dbReference>
<dbReference type="OrthoDB" id="9796517at2"/>
<reference evidence="1 2" key="1">
    <citation type="submission" date="2018-05" db="EMBL/GenBank/DDBJ databases">
        <title>Reference genomes for bee gut microbiota database.</title>
        <authorList>
            <person name="Ellegaard K.M."/>
        </authorList>
    </citation>
    <scope>NUCLEOTIDE SEQUENCE [LARGE SCALE GENOMIC DNA]</scope>
    <source>
        <strain evidence="1 2">ESL0284</strain>
    </source>
</reference>
<protein>
    <submittedName>
        <fullName evidence="1">Aldose 1-epimerase</fullName>
    </submittedName>
</protein>
<dbReference type="CDD" id="cd09021">
    <property type="entry name" value="Aldose_epim_Ec_YphB"/>
    <property type="match status" value="1"/>
</dbReference>
<proteinExistence type="predicted"/>
<accession>A0A318N045</accession>
<evidence type="ECO:0000313" key="1">
    <source>
        <dbReference type="EMBL" id="PXZ01709.1"/>
    </source>
</evidence>
<dbReference type="GO" id="GO:0030246">
    <property type="term" value="F:carbohydrate binding"/>
    <property type="evidence" value="ECO:0007669"/>
    <property type="project" value="InterPro"/>
</dbReference>
<dbReference type="InterPro" id="IPR014718">
    <property type="entry name" value="GH-type_carb-bd"/>
</dbReference>
<dbReference type="SUPFAM" id="SSF74650">
    <property type="entry name" value="Galactose mutarotase-like"/>
    <property type="match status" value="1"/>
</dbReference>
<dbReference type="EMBL" id="QGLT01000001">
    <property type="protein sequence ID" value="PXZ01709.1"/>
    <property type="molecule type" value="Genomic_DNA"/>
</dbReference>
<organism evidence="1 2">
    <name type="scientific">Commensalibacter melissae</name>
    <dbReference type="NCBI Taxonomy" id="2070537"/>
    <lineage>
        <taxon>Bacteria</taxon>
        <taxon>Pseudomonadati</taxon>
        <taxon>Pseudomonadota</taxon>
        <taxon>Alphaproteobacteria</taxon>
        <taxon>Acetobacterales</taxon>
        <taxon>Acetobacteraceae</taxon>
    </lineage>
</organism>
<name>A0A318N045_9PROT</name>
<dbReference type="InterPro" id="IPR011013">
    <property type="entry name" value="Gal_mutarotase_sf_dom"/>
</dbReference>
<dbReference type="GO" id="GO:0005975">
    <property type="term" value="P:carbohydrate metabolic process"/>
    <property type="evidence" value="ECO:0007669"/>
    <property type="project" value="InterPro"/>
</dbReference>